<dbReference type="InterPro" id="IPR019223">
    <property type="entry name" value="DUF2147"/>
</dbReference>
<accession>A0A7G5H243</accession>
<evidence type="ECO:0000313" key="4">
    <source>
        <dbReference type="Proteomes" id="UP000515369"/>
    </source>
</evidence>
<name>A0A7G5H243_9BACT</name>
<dbReference type="RefSeq" id="WP_182462531.1">
    <property type="nucleotide sequence ID" value="NZ_CP059732.1"/>
</dbReference>
<reference evidence="3 4" key="1">
    <citation type="submission" date="2020-07" db="EMBL/GenBank/DDBJ databases">
        <title>Spirosoma foliorum sp. nov., isolated from the leaves on the Nejang mountain Korea, Republic of.</title>
        <authorList>
            <person name="Ho H."/>
            <person name="Lee Y.-J."/>
            <person name="Nurcahyanto D.-A."/>
            <person name="Kim S.-G."/>
        </authorList>
    </citation>
    <scope>NUCLEOTIDE SEQUENCE [LARGE SCALE GENOMIC DNA]</scope>
    <source>
        <strain evidence="3 4">PL0136</strain>
    </source>
</reference>
<organism evidence="3 4">
    <name type="scientific">Spirosoma foliorum</name>
    <dbReference type="NCBI Taxonomy" id="2710596"/>
    <lineage>
        <taxon>Bacteria</taxon>
        <taxon>Pseudomonadati</taxon>
        <taxon>Bacteroidota</taxon>
        <taxon>Cytophagia</taxon>
        <taxon>Cytophagales</taxon>
        <taxon>Cytophagaceae</taxon>
        <taxon>Spirosoma</taxon>
    </lineage>
</organism>
<sequence>MKGLRYVLPLVALFLGLTSFVSIDDSDAVVGTWLNGTKKGHVQIYKQGGTYFGKLVWLGQPTDPATGKPRTDENNTDQSKRSRPLMNMVLMYNFKFEGGNVWSDGKIYNPEDGKEYNCKMTLKDPNTLLVRGYVGVSLLGKTQTWTRIK</sequence>
<keyword evidence="1" id="KW-0732">Signal</keyword>
<gene>
    <name evidence="3" type="ORF">H3H32_09995</name>
</gene>
<evidence type="ECO:0000313" key="3">
    <source>
        <dbReference type="EMBL" id="QMW05185.1"/>
    </source>
</evidence>
<dbReference type="PANTHER" id="PTHR36919">
    <property type="entry name" value="BLR1215 PROTEIN"/>
    <property type="match status" value="1"/>
</dbReference>
<dbReference type="Gene3D" id="2.40.128.520">
    <property type="match status" value="1"/>
</dbReference>
<evidence type="ECO:0000259" key="2">
    <source>
        <dbReference type="Pfam" id="PF09917"/>
    </source>
</evidence>
<keyword evidence="4" id="KW-1185">Reference proteome</keyword>
<protein>
    <submittedName>
        <fullName evidence="3">DUF2147 domain-containing protein</fullName>
    </submittedName>
</protein>
<dbReference type="PANTHER" id="PTHR36919:SF2">
    <property type="entry name" value="BLL6627 PROTEIN"/>
    <property type="match status" value="1"/>
</dbReference>
<feature type="domain" description="DUF2147" evidence="2">
    <location>
        <begin position="31"/>
        <end position="147"/>
    </location>
</feature>
<feature type="chain" id="PRO_5028917891" evidence="1">
    <location>
        <begin position="24"/>
        <end position="149"/>
    </location>
</feature>
<proteinExistence type="predicted"/>
<dbReference type="KEGG" id="sfol:H3H32_09995"/>
<dbReference type="AlphaFoldDB" id="A0A7G5H243"/>
<dbReference type="Proteomes" id="UP000515369">
    <property type="component" value="Chromosome"/>
</dbReference>
<dbReference type="EMBL" id="CP059732">
    <property type="protein sequence ID" value="QMW05185.1"/>
    <property type="molecule type" value="Genomic_DNA"/>
</dbReference>
<evidence type="ECO:0000256" key="1">
    <source>
        <dbReference type="SAM" id="SignalP"/>
    </source>
</evidence>
<feature type="signal peptide" evidence="1">
    <location>
        <begin position="1"/>
        <end position="23"/>
    </location>
</feature>
<dbReference type="Pfam" id="PF09917">
    <property type="entry name" value="DUF2147"/>
    <property type="match status" value="1"/>
</dbReference>